<evidence type="ECO:0000256" key="12">
    <source>
        <dbReference type="SAM" id="SignalP"/>
    </source>
</evidence>
<dbReference type="PANTHER" id="PTHR30069:SF53">
    <property type="entry name" value="COLICIN I RECEPTOR-RELATED"/>
    <property type="match status" value="1"/>
</dbReference>
<feature type="domain" description="TonB-dependent receptor-like beta-barrel" evidence="13">
    <location>
        <begin position="228"/>
        <end position="618"/>
    </location>
</feature>
<dbReference type="InterPro" id="IPR039426">
    <property type="entry name" value="TonB-dep_rcpt-like"/>
</dbReference>
<evidence type="ECO:0000256" key="5">
    <source>
        <dbReference type="ARBA" id="ARBA00022729"/>
    </source>
</evidence>
<dbReference type="SUPFAM" id="SSF56935">
    <property type="entry name" value="Porins"/>
    <property type="match status" value="1"/>
</dbReference>
<evidence type="ECO:0000256" key="2">
    <source>
        <dbReference type="ARBA" id="ARBA00022448"/>
    </source>
</evidence>
<dbReference type="KEGG" id="rid:RIdsm_00884"/>
<dbReference type="Gene3D" id="2.40.170.20">
    <property type="entry name" value="TonB-dependent receptor, beta-barrel domain"/>
    <property type="match status" value="1"/>
</dbReference>
<accession>A0A5P3A948</accession>
<dbReference type="InterPro" id="IPR036942">
    <property type="entry name" value="Beta-barrel_TonB_sf"/>
</dbReference>
<dbReference type="Proteomes" id="UP000325785">
    <property type="component" value="Chromosome"/>
</dbReference>
<evidence type="ECO:0000256" key="9">
    <source>
        <dbReference type="ARBA" id="ARBA00023237"/>
    </source>
</evidence>
<dbReference type="GO" id="GO:0006811">
    <property type="term" value="P:monoatomic ion transport"/>
    <property type="evidence" value="ECO:0007669"/>
    <property type="project" value="UniProtKB-KW"/>
</dbReference>
<name>A0A5P3A948_9RHOB</name>
<dbReference type="AlphaFoldDB" id="A0A5P3A948"/>
<comment type="subcellular location">
    <subcellularLocation>
        <location evidence="1 10">Cell outer membrane</location>
        <topology evidence="1 10">Multi-pass membrane protein</topology>
    </subcellularLocation>
</comment>
<protein>
    <submittedName>
        <fullName evidence="15">Outer membrane cobalamin translocator</fullName>
    </submittedName>
</protein>
<evidence type="ECO:0000256" key="6">
    <source>
        <dbReference type="ARBA" id="ARBA00023065"/>
    </source>
</evidence>
<evidence type="ECO:0000313" key="16">
    <source>
        <dbReference type="Proteomes" id="UP000325785"/>
    </source>
</evidence>
<dbReference type="PROSITE" id="PS52016">
    <property type="entry name" value="TONB_DEPENDENT_REC_3"/>
    <property type="match status" value="1"/>
</dbReference>
<dbReference type="Gene3D" id="2.170.130.10">
    <property type="entry name" value="TonB-dependent receptor, plug domain"/>
    <property type="match status" value="1"/>
</dbReference>
<keyword evidence="8 10" id="KW-0472">Membrane</keyword>
<evidence type="ECO:0000256" key="1">
    <source>
        <dbReference type="ARBA" id="ARBA00004571"/>
    </source>
</evidence>
<proteinExistence type="inferred from homology"/>
<feature type="chain" id="PRO_5024946128" evidence="12">
    <location>
        <begin position="22"/>
        <end position="644"/>
    </location>
</feature>
<feature type="signal peptide" evidence="12">
    <location>
        <begin position="1"/>
        <end position="21"/>
    </location>
</feature>
<reference evidence="15 16" key="1">
    <citation type="submission" date="2018-08" db="EMBL/GenBank/DDBJ databases">
        <title>Genetic Globetrotter - A new plasmid hitch-hiking vast phylogenetic and geographic distances.</title>
        <authorList>
            <person name="Vollmers J."/>
            <person name="Petersen J."/>
        </authorList>
    </citation>
    <scope>NUCLEOTIDE SEQUENCE [LARGE SCALE GENOMIC DNA]</scope>
    <source>
        <strain evidence="15 16">DSM 26383</strain>
    </source>
</reference>
<evidence type="ECO:0000256" key="11">
    <source>
        <dbReference type="RuleBase" id="RU003357"/>
    </source>
</evidence>
<evidence type="ECO:0000259" key="14">
    <source>
        <dbReference type="Pfam" id="PF07715"/>
    </source>
</evidence>
<keyword evidence="2 10" id="KW-0813">Transport</keyword>
<dbReference type="RefSeq" id="WP_057821817.1">
    <property type="nucleotide sequence ID" value="NZ_CP031598.1"/>
</dbReference>
<evidence type="ECO:0000256" key="4">
    <source>
        <dbReference type="ARBA" id="ARBA00022692"/>
    </source>
</evidence>
<dbReference type="Pfam" id="PF00593">
    <property type="entry name" value="TonB_dep_Rec_b-barrel"/>
    <property type="match status" value="1"/>
</dbReference>
<comment type="similarity">
    <text evidence="10 11">Belongs to the TonB-dependent receptor family.</text>
</comment>
<keyword evidence="4 10" id="KW-0812">Transmembrane</keyword>
<dbReference type="Pfam" id="PF07715">
    <property type="entry name" value="Plug"/>
    <property type="match status" value="1"/>
</dbReference>
<evidence type="ECO:0000256" key="3">
    <source>
        <dbReference type="ARBA" id="ARBA00022452"/>
    </source>
</evidence>
<dbReference type="GO" id="GO:0009279">
    <property type="term" value="C:cell outer membrane"/>
    <property type="evidence" value="ECO:0007669"/>
    <property type="project" value="UniProtKB-SubCell"/>
</dbReference>
<dbReference type="PANTHER" id="PTHR30069">
    <property type="entry name" value="TONB-DEPENDENT OUTER MEMBRANE RECEPTOR"/>
    <property type="match status" value="1"/>
</dbReference>
<evidence type="ECO:0000256" key="8">
    <source>
        <dbReference type="ARBA" id="ARBA00023136"/>
    </source>
</evidence>
<keyword evidence="9 10" id="KW-0998">Cell outer membrane</keyword>
<evidence type="ECO:0000259" key="13">
    <source>
        <dbReference type="Pfam" id="PF00593"/>
    </source>
</evidence>
<keyword evidence="5 12" id="KW-0732">Signal</keyword>
<keyword evidence="7 11" id="KW-0798">TonB box</keyword>
<keyword evidence="3 10" id="KW-1134">Transmembrane beta strand</keyword>
<dbReference type="InterPro" id="IPR012910">
    <property type="entry name" value="Plug_dom"/>
</dbReference>
<evidence type="ECO:0000313" key="15">
    <source>
        <dbReference type="EMBL" id="QEW25100.1"/>
    </source>
</evidence>
<dbReference type="CDD" id="cd01347">
    <property type="entry name" value="ligand_gated_channel"/>
    <property type="match status" value="1"/>
</dbReference>
<organism evidence="15 16">
    <name type="scientific">Roseovarius indicus</name>
    <dbReference type="NCBI Taxonomy" id="540747"/>
    <lineage>
        <taxon>Bacteria</taxon>
        <taxon>Pseudomonadati</taxon>
        <taxon>Pseudomonadota</taxon>
        <taxon>Alphaproteobacteria</taxon>
        <taxon>Rhodobacterales</taxon>
        <taxon>Roseobacteraceae</taxon>
        <taxon>Roseovarius</taxon>
    </lineage>
</organism>
<evidence type="ECO:0000256" key="10">
    <source>
        <dbReference type="PROSITE-ProRule" id="PRU01360"/>
    </source>
</evidence>
<evidence type="ECO:0000256" key="7">
    <source>
        <dbReference type="ARBA" id="ARBA00023077"/>
    </source>
</evidence>
<feature type="domain" description="TonB-dependent receptor plug" evidence="14">
    <location>
        <begin position="42"/>
        <end position="147"/>
    </location>
</feature>
<dbReference type="OrthoDB" id="9760333at2"/>
<dbReference type="InterPro" id="IPR037066">
    <property type="entry name" value="Plug_dom_sf"/>
</dbReference>
<dbReference type="InterPro" id="IPR000531">
    <property type="entry name" value="Beta-barrel_TonB"/>
</dbReference>
<sequence length="644" mass="69717" precursor="true">MKRHARLGLLATTILATPATAEETYDLGTLVISGGLTPVEAREYGRAATVLTEEEIEESGEQYVADVLRSLPGVAVSRTGGFGGRTQVRLRGHESNHTLVLIDGVEVAAPDQGEYDFAGLLTADIARIEIIRGPQSALYGSNAIGGVISITTKRPTEPGISGEVGFEVGSDGTYEGRIAVRQQSVRGQLSFSAARRETDGFDISGTPGGEDDGDLNRTYNLTGRFFVSDALTVGGSLRHVDRVSDTDGFVFGAPTRAGLVVDDASNIEMQETFGSVYAELGMLDGRLQNRVDLSFANIDQQGRGGTGLRNQDNTATRAKASYRGTVALDSDSVDTADHTLTFAAEWEYLTYKGNQAFFGPGELIKRTREQSALVIEYQGSFGNGFDLQGSVRHDFNDKFEDFTTYAVGASYTLPNQMTRVHASYGTGVQNPTLIEQFGFFANFAGNPNLQPEQSEGWDIGIEQQFLGGRGLVDVTYFDDELTNEITSVFNPATGISTPVNQPGKSDRRGVEVSADVAVTDRFDVGLSYTWLDATNPNGSVEVRRPEHEALLQLGYLMANDRTRFNLDVRHVSGNYDTDFTAASMGASVVRLSDYTLVNLGMSHDVTDSVRLSAGIHNLTDERYEELDGYATQGRTVFFGVTSTY</sequence>
<dbReference type="GO" id="GO:0015889">
    <property type="term" value="P:cobalamin transport"/>
    <property type="evidence" value="ECO:0007669"/>
    <property type="project" value="TreeGrafter"/>
</dbReference>
<gene>
    <name evidence="15" type="primary">btuB</name>
    <name evidence="15" type="ORF">RIdsm_00884</name>
</gene>
<dbReference type="EMBL" id="CP031598">
    <property type="protein sequence ID" value="QEW25100.1"/>
    <property type="molecule type" value="Genomic_DNA"/>
</dbReference>
<keyword evidence="6" id="KW-0406">Ion transport</keyword>